<dbReference type="Gene3D" id="2.40.10.10">
    <property type="entry name" value="Trypsin-like serine proteases"/>
    <property type="match status" value="4"/>
</dbReference>
<dbReference type="InterPro" id="IPR009003">
    <property type="entry name" value="Peptidase_S1_PA"/>
</dbReference>
<dbReference type="PROSITE" id="PS00134">
    <property type="entry name" value="TRYPSIN_HIS"/>
    <property type="match status" value="2"/>
</dbReference>
<dbReference type="SMART" id="SM00020">
    <property type="entry name" value="Tryp_SPc"/>
    <property type="match status" value="2"/>
</dbReference>
<dbReference type="InterPro" id="IPR001314">
    <property type="entry name" value="Peptidase_S1A"/>
</dbReference>
<evidence type="ECO:0000256" key="1">
    <source>
        <dbReference type="ARBA" id="ARBA00023157"/>
    </source>
</evidence>
<name>A0A8S1DJ90_9INSE</name>
<comment type="similarity">
    <text evidence="2">Belongs to the peptidase S1 family. CLIP subfamily.</text>
</comment>
<keyword evidence="1" id="KW-1015">Disulfide bond</keyword>
<feature type="domain" description="Peptidase S1" evidence="3">
    <location>
        <begin position="394"/>
        <end position="670"/>
    </location>
</feature>
<dbReference type="Proteomes" id="UP000494165">
    <property type="component" value="Unassembled WGS sequence"/>
</dbReference>
<keyword evidence="5" id="KW-1185">Reference proteome</keyword>
<dbReference type="PANTHER" id="PTHR24256">
    <property type="entry name" value="TRYPTASE-RELATED"/>
    <property type="match status" value="1"/>
</dbReference>
<dbReference type="OrthoDB" id="5597713at2759"/>
<dbReference type="AlphaFoldDB" id="A0A8S1DJ90"/>
<dbReference type="SUPFAM" id="SSF50494">
    <property type="entry name" value="Trypsin-like serine proteases"/>
    <property type="match status" value="2"/>
</dbReference>
<dbReference type="InterPro" id="IPR018114">
    <property type="entry name" value="TRYPSIN_HIS"/>
</dbReference>
<evidence type="ECO:0000256" key="2">
    <source>
        <dbReference type="ARBA" id="ARBA00024195"/>
    </source>
</evidence>
<dbReference type="FunFam" id="2.40.10.10:FF:000068">
    <property type="entry name" value="transmembrane protease serine 2"/>
    <property type="match status" value="1"/>
</dbReference>
<dbReference type="Pfam" id="PF00089">
    <property type="entry name" value="Trypsin"/>
    <property type="match status" value="3"/>
</dbReference>
<dbReference type="PRINTS" id="PR00722">
    <property type="entry name" value="CHYMOTRYPSIN"/>
</dbReference>
<dbReference type="InterPro" id="IPR043504">
    <property type="entry name" value="Peptidase_S1_PA_chymotrypsin"/>
</dbReference>
<accession>A0A8S1DJ90</accession>
<dbReference type="GO" id="GO:0006508">
    <property type="term" value="P:proteolysis"/>
    <property type="evidence" value="ECO:0007669"/>
    <property type="project" value="InterPro"/>
</dbReference>
<reference evidence="4 5" key="1">
    <citation type="submission" date="2020-04" db="EMBL/GenBank/DDBJ databases">
        <authorList>
            <person name="Alioto T."/>
            <person name="Alioto T."/>
            <person name="Gomez Garrido J."/>
        </authorList>
    </citation>
    <scope>NUCLEOTIDE SEQUENCE [LARGE SCALE GENOMIC DNA]</scope>
</reference>
<dbReference type="GO" id="GO:0004252">
    <property type="term" value="F:serine-type endopeptidase activity"/>
    <property type="evidence" value="ECO:0007669"/>
    <property type="project" value="InterPro"/>
</dbReference>
<evidence type="ECO:0000259" key="3">
    <source>
        <dbReference type="PROSITE" id="PS50240"/>
    </source>
</evidence>
<dbReference type="PROSITE" id="PS50240">
    <property type="entry name" value="TRYPSIN_DOM"/>
    <property type="match status" value="2"/>
</dbReference>
<comment type="caution">
    <text evidence="4">The sequence shown here is derived from an EMBL/GenBank/DDBJ whole genome shotgun (WGS) entry which is preliminary data.</text>
</comment>
<evidence type="ECO:0000313" key="5">
    <source>
        <dbReference type="Proteomes" id="UP000494165"/>
    </source>
</evidence>
<evidence type="ECO:0000313" key="4">
    <source>
        <dbReference type="EMBL" id="CAB3381092.1"/>
    </source>
</evidence>
<sequence length="698" mass="74177">MVCESGNTETEIFLSNVKEETSTNFEVDSATATPINHNGTDENGRIWGGTPLTAATFVSPFTAYVYIKALNAAGVLIQECGGVILSTVWVLTAAHCVALATDITVFAGTIADPVNAFTSSSTAEAKIHPNFKLNCLVNDIALLSLDTPLTFSGTVGKAFLSTVKPTTALDNIVFTTLGFGPPDDATVTVPVPVRAVRTVVGMQTLNNASNNAQARASFVDVPSTLNVIDMQNMNRATCNQQTAPIFVLYPSNTGCLSTSTGTKGVCNADPGGPVFYESPTDSTANKRCNICNLAAAAGYTMRISLWIVVLALLAQASSRVSKCLKEDVKKTGNLDAADVTKEYTLEALGADANYTETETFLSNLESTTNFEIHGSATATPINQIHDGTDENGRILGGTALTAATFVTPYTAYAFIRALNTAGVVIQECGGVILSTVWVLTAAHCVALATDINVFAGTIADPVNTATSSSTATALIHPRFRLNYFINDIALLSLDTPLMLSGTVGTALLSTVKPSATLDNIVFTTLGFGPPNDATVTVVVPDPPPQPLRTVLDMLNMINASYNAQARASFVDAKSTLNVVDMQNMNKESCNEQTIGIFLTYPGNTGCLNTATGTKGVCFADEGGPVFYTSPTETTGKIIGINSQVLGCPRQQPSSFTWIYSFIPWIQAETLKKFTWVGWERQRQHFRVKQIWSGTLQTV</sequence>
<dbReference type="InterPro" id="IPR051487">
    <property type="entry name" value="Ser/Thr_Proteases_Immune/Dev"/>
</dbReference>
<feature type="domain" description="Peptidase S1" evidence="3">
    <location>
        <begin position="46"/>
        <end position="369"/>
    </location>
</feature>
<proteinExistence type="inferred from homology"/>
<protein>
    <recommendedName>
        <fullName evidence="3">Peptidase S1 domain-containing protein</fullName>
    </recommendedName>
</protein>
<organism evidence="4 5">
    <name type="scientific">Cloeon dipterum</name>
    <dbReference type="NCBI Taxonomy" id="197152"/>
    <lineage>
        <taxon>Eukaryota</taxon>
        <taxon>Metazoa</taxon>
        <taxon>Ecdysozoa</taxon>
        <taxon>Arthropoda</taxon>
        <taxon>Hexapoda</taxon>
        <taxon>Insecta</taxon>
        <taxon>Pterygota</taxon>
        <taxon>Palaeoptera</taxon>
        <taxon>Ephemeroptera</taxon>
        <taxon>Pisciforma</taxon>
        <taxon>Baetidae</taxon>
        <taxon>Cloeon</taxon>
    </lineage>
</organism>
<dbReference type="InterPro" id="IPR001254">
    <property type="entry name" value="Trypsin_dom"/>
</dbReference>
<dbReference type="EMBL" id="CADEPI010000224">
    <property type="protein sequence ID" value="CAB3381092.1"/>
    <property type="molecule type" value="Genomic_DNA"/>
</dbReference>
<gene>
    <name evidence="4" type="ORF">CLODIP_2_CD11915</name>
</gene>